<dbReference type="Gene3D" id="1.10.8.10">
    <property type="entry name" value="DNA helicase RuvA subunit, C-terminal domain"/>
    <property type="match status" value="1"/>
</dbReference>
<dbReference type="Proteomes" id="UP000053676">
    <property type="component" value="Unassembled WGS sequence"/>
</dbReference>
<dbReference type="AlphaFoldDB" id="W2T3G2"/>
<proteinExistence type="predicted"/>
<evidence type="ECO:0000259" key="1">
    <source>
        <dbReference type="PROSITE" id="PS50030"/>
    </source>
</evidence>
<dbReference type="PROSITE" id="PS50030">
    <property type="entry name" value="UBA"/>
    <property type="match status" value="1"/>
</dbReference>
<evidence type="ECO:0000313" key="2">
    <source>
        <dbReference type="EMBL" id="ETN76438.1"/>
    </source>
</evidence>
<reference evidence="3" key="1">
    <citation type="journal article" date="2014" name="Nat. Genet.">
        <title>Genome of the human hookworm Necator americanus.</title>
        <authorList>
            <person name="Tang Y.T."/>
            <person name="Gao X."/>
            <person name="Rosa B.A."/>
            <person name="Abubucker S."/>
            <person name="Hallsworth-Pepin K."/>
            <person name="Martin J."/>
            <person name="Tyagi R."/>
            <person name="Heizer E."/>
            <person name="Zhang X."/>
            <person name="Bhonagiri-Palsikar V."/>
            <person name="Minx P."/>
            <person name="Warren W.C."/>
            <person name="Wang Q."/>
            <person name="Zhan B."/>
            <person name="Hotez P.J."/>
            <person name="Sternberg P.W."/>
            <person name="Dougall A."/>
            <person name="Gaze S.T."/>
            <person name="Mulvenna J."/>
            <person name="Sotillo J."/>
            <person name="Ranganathan S."/>
            <person name="Rabelo E.M."/>
            <person name="Wilson R.K."/>
            <person name="Felgner P.L."/>
            <person name="Bethony J."/>
            <person name="Hawdon J.M."/>
            <person name="Gasser R.B."/>
            <person name="Loukas A."/>
            <person name="Mitreva M."/>
        </authorList>
    </citation>
    <scope>NUCLEOTIDE SEQUENCE [LARGE SCALE GENOMIC DNA]</scope>
</reference>
<keyword evidence="3" id="KW-1185">Reference proteome</keyword>
<dbReference type="GeneID" id="25351691"/>
<dbReference type="EMBL" id="KI660226">
    <property type="protein sequence ID" value="ETN76438.1"/>
    <property type="molecule type" value="Genomic_DNA"/>
</dbReference>
<dbReference type="OrthoDB" id="5876756at2759"/>
<accession>W2T3G2</accession>
<evidence type="ECO:0000313" key="3">
    <source>
        <dbReference type="Proteomes" id="UP000053676"/>
    </source>
</evidence>
<sequence length="141" mass="15749">MGQPTCGNEALPPRLRHRASLGISERDDVLEVLDPLSAVSLRKHPLSSVSTVPLDQNFMARMEQMEILYLEAPFADRSRCDQMVAKCRGDIASALRELKVKHLIDTRIADDRKKARKALESSSWDLNAAAEFLLMTASSKK</sequence>
<dbReference type="SUPFAM" id="SSF46934">
    <property type="entry name" value="UBA-like"/>
    <property type="match status" value="1"/>
</dbReference>
<dbReference type="CTD" id="25351691"/>
<organism evidence="2 3">
    <name type="scientific">Necator americanus</name>
    <name type="common">Human hookworm</name>
    <dbReference type="NCBI Taxonomy" id="51031"/>
    <lineage>
        <taxon>Eukaryota</taxon>
        <taxon>Metazoa</taxon>
        <taxon>Ecdysozoa</taxon>
        <taxon>Nematoda</taxon>
        <taxon>Chromadorea</taxon>
        <taxon>Rhabditida</taxon>
        <taxon>Rhabditina</taxon>
        <taxon>Rhabditomorpha</taxon>
        <taxon>Strongyloidea</taxon>
        <taxon>Ancylostomatidae</taxon>
        <taxon>Bunostominae</taxon>
        <taxon>Necator</taxon>
    </lineage>
</organism>
<dbReference type="InterPro" id="IPR015940">
    <property type="entry name" value="UBA"/>
</dbReference>
<protein>
    <recommendedName>
        <fullName evidence="1">UBA domain-containing protein</fullName>
    </recommendedName>
</protein>
<feature type="domain" description="UBA" evidence="1">
    <location>
        <begin position="94"/>
        <end position="136"/>
    </location>
</feature>
<gene>
    <name evidence="2" type="ORF">NECAME_11662</name>
</gene>
<dbReference type="KEGG" id="nai:NECAME_11662"/>
<dbReference type="InterPro" id="IPR009060">
    <property type="entry name" value="UBA-like_sf"/>
</dbReference>
<name>W2T3G2_NECAM</name>